<reference evidence="5 6" key="1">
    <citation type="journal article" date="2013" name="Int. J. Syst. Evol. Microbiol.">
        <title>Marinicauda pacifica gen. nov., sp. nov., a prosthecate alphaproteobacterium of the family Hyphomonadaceae isolated from deep seawater.</title>
        <authorList>
            <person name="Zhang X.Y."/>
            <person name="Li G.W."/>
            <person name="Wang C.S."/>
            <person name="Zhang Y.J."/>
            <person name="Xu X.W."/>
            <person name="Li H."/>
            <person name="Liu A."/>
            <person name="Liu C."/>
            <person name="Xie B.B."/>
            <person name="Qin Q.L."/>
            <person name="Xu Z."/>
            <person name="Chen X.L."/>
            <person name="Zhou B.C."/>
            <person name="Zhang Y.Z."/>
        </authorList>
    </citation>
    <scope>NUCLEOTIDE SEQUENCE [LARGE SCALE GENOMIC DNA]</scope>
    <source>
        <strain evidence="5 6">P-1 km-3</strain>
    </source>
</reference>
<dbReference type="EC" id="4.3.1.15" evidence="5"/>
<dbReference type="SUPFAM" id="SSF53686">
    <property type="entry name" value="Tryptophan synthase beta subunit-like PLP-dependent enzymes"/>
    <property type="match status" value="1"/>
</dbReference>
<evidence type="ECO:0000256" key="3">
    <source>
        <dbReference type="SAM" id="MobiDB-lite"/>
    </source>
</evidence>
<keyword evidence="5" id="KW-0456">Lyase</keyword>
<dbReference type="EMBL" id="SRXV01000001">
    <property type="protein sequence ID" value="TGY94836.1"/>
    <property type="molecule type" value="Genomic_DNA"/>
</dbReference>
<dbReference type="CDD" id="cd00640">
    <property type="entry name" value="Trp-synth-beta_II"/>
    <property type="match status" value="1"/>
</dbReference>
<evidence type="ECO:0000313" key="5">
    <source>
        <dbReference type="EMBL" id="TGY94836.1"/>
    </source>
</evidence>
<evidence type="ECO:0000256" key="1">
    <source>
        <dbReference type="ARBA" id="ARBA00001933"/>
    </source>
</evidence>
<dbReference type="PANTHER" id="PTHR42937">
    <property type="match status" value="1"/>
</dbReference>
<comment type="caution">
    <text evidence="5">The sequence shown here is derived from an EMBL/GenBank/DDBJ whole genome shotgun (WGS) entry which is preliminary data.</text>
</comment>
<dbReference type="Gene3D" id="3.40.50.1100">
    <property type="match status" value="2"/>
</dbReference>
<dbReference type="NCBIfam" id="NF006058">
    <property type="entry name" value="PRK08206.1"/>
    <property type="match status" value="1"/>
</dbReference>
<dbReference type="PANTHER" id="PTHR42937:SF1">
    <property type="entry name" value="DIAMINOPROPIONATE AMMONIA-LYASE"/>
    <property type="match status" value="1"/>
</dbReference>
<evidence type="ECO:0000256" key="2">
    <source>
        <dbReference type="ARBA" id="ARBA00022898"/>
    </source>
</evidence>
<sequence>MQWLDLLARAPPWQSDADRRPALQDPRRDGSLKRKGHPQVALWINDTPRDDWPDSLEARFGLDAVKAPRRLLEACPVDAETPLIQLNGLASRLGVRRIWWKDESARMRLTSFKALGGVFAVARLLERRVAAALKSDPEPQALIGGAASSIAEDMTVTTATDGNHGLSVAAGAAIFKMKCVIFVHSRVEPHRIKRLEAKGAEVRVVPGVFDDAVAEAQRVAEREGWHLIADTSESLDDLASGDVVQGYSVLADELDRQLGEVGAEPSHVFCQAGVGGMAAAVIAGLKARREDDAPLGICVEPEAAPALFASLQAGRPQRAEDVGGSVMDMLDCHAPSRLAFEALARCAHAFMTVSDADAAKAVKLLAEGHDEDPVIETSATAAAGLAGLVALLRDEELRKKAGLGAGSEIVLIGTEGAAG</sequence>
<dbReference type="Pfam" id="PF00291">
    <property type="entry name" value="PALP"/>
    <property type="match status" value="1"/>
</dbReference>
<protein>
    <submittedName>
        <fullName evidence="5">Diaminopropionate ammonia-lyase</fullName>
        <ecNumber evidence="5">4.3.1.15</ecNumber>
    </submittedName>
</protein>
<feature type="domain" description="Tryptophan synthase beta chain-like PALP" evidence="4">
    <location>
        <begin position="79"/>
        <end position="412"/>
    </location>
</feature>
<name>A0A4S2HFK8_9PROT</name>
<feature type="compositionally biased region" description="Basic and acidic residues" evidence="3">
    <location>
        <begin position="16"/>
        <end position="32"/>
    </location>
</feature>
<dbReference type="GO" id="GO:0008838">
    <property type="term" value="F:diaminopropionate ammonia-lyase activity"/>
    <property type="evidence" value="ECO:0007669"/>
    <property type="project" value="UniProtKB-EC"/>
</dbReference>
<feature type="region of interest" description="Disordered" evidence="3">
    <location>
        <begin position="15"/>
        <end position="36"/>
    </location>
</feature>
<evidence type="ECO:0000259" key="4">
    <source>
        <dbReference type="Pfam" id="PF00291"/>
    </source>
</evidence>
<evidence type="ECO:0000313" key="6">
    <source>
        <dbReference type="Proteomes" id="UP000305451"/>
    </source>
</evidence>
<dbReference type="Proteomes" id="UP000305451">
    <property type="component" value="Unassembled WGS sequence"/>
</dbReference>
<organism evidence="5 6">
    <name type="scientific">Marinicauda pacifica</name>
    <dbReference type="NCBI Taxonomy" id="1133559"/>
    <lineage>
        <taxon>Bacteria</taxon>
        <taxon>Pseudomonadati</taxon>
        <taxon>Pseudomonadota</taxon>
        <taxon>Alphaproteobacteria</taxon>
        <taxon>Maricaulales</taxon>
        <taxon>Maricaulaceae</taxon>
        <taxon>Marinicauda</taxon>
    </lineage>
</organism>
<gene>
    <name evidence="5" type="ORF">E5162_06130</name>
</gene>
<dbReference type="AlphaFoldDB" id="A0A4S2HFK8"/>
<comment type="cofactor">
    <cofactor evidence="1">
        <name>pyridoxal 5'-phosphate</name>
        <dbReference type="ChEBI" id="CHEBI:597326"/>
    </cofactor>
</comment>
<dbReference type="InterPro" id="IPR001926">
    <property type="entry name" value="TrpB-like_PALP"/>
</dbReference>
<keyword evidence="6" id="KW-1185">Reference proteome</keyword>
<dbReference type="InterPro" id="IPR036052">
    <property type="entry name" value="TrpB-like_PALP_sf"/>
</dbReference>
<proteinExistence type="predicted"/>
<keyword evidence="2" id="KW-0663">Pyridoxal phosphate</keyword>
<accession>A0A4S2HFK8</accession>